<keyword evidence="5" id="KW-0375">Hydrogen ion transport</keyword>
<dbReference type="Proteomes" id="UP000253370">
    <property type="component" value="Unassembled WGS sequence"/>
</dbReference>
<keyword evidence="7" id="KW-0472">Membrane</keyword>
<evidence type="ECO:0000259" key="9">
    <source>
        <dbReference type="Pfam" id="PF02823"/>
    </source>
</evidence>
<evidence type="ECO:0000256" key="5">
    <source>
        <dbReference type="ARBA" id="ARBA00022781"/>
    </source>
</evidence>
<keyword evidence="11" id="KW-1185">Reference proteome</keyword>
<dbReference type="InterPro" id="IPR020546">
    <property type="entry name" value="ATP_synth_F1_dsu/esu_N"/>
</dbReference>
<dbReference type="InterPro" id="IPR024037">
    <property type="entry name" value="Alt_ATP_synth_F1_esu"/>
</dbReference>
<evidence type="ECO:0000256" key="2">
    <source>
        <dbReference type="ARBA" id="ARBA00004184"/>
    </source>
</evidence>
<comment type="similarity">
    <text evidence="3">Belongs to the ATPase epsilon chain family.</text>
</comment>
<organism evidence="10 11">
    <name type="scientific">Rhodosalinus halophilus</name>
    <dbReference type="NCBI Taxonomy" id="2259333"/>
    <lineage>
        <taxon>Bacteria</taxon>
        <taxon>Pseudomonadati</taxon>
        <taxon>Pseudomonadota</taxon>
        <taxon>Alphaproteobacteria</taxon>
        <taxon>Rhodobacterales</taxon>
        <taxon>Paracoccaceae</taxon>
        <taxon>Rhodosalinus</taxon>
    </lineage>
</organism>
<dbReference type="AlphaFoldDB" id="A0A365U5H3"/>
<sequence>MKLVVLVPEARLFDGAVAKVVAEATTGSFALLPRHADLVAPLVPGVLVYETTEGETGYFGVDEGLLVKCADEVSVAVRRAVGGRDLAELRQLVEEEYLALDEEERVARSALARLEAGVVRRMLELDRPS</sequence>
<feature type="domain" description="ATP synthase F1 complex delta/epsilon subunit N-terminal" evidence="9">
    <location>
        <begin position="1"/>
        <end position="80"/>
    </location>
</feature>
<dbReference type="EMBL" id="QNTQ01000015">
    <property type="protein sequence ID" value="RBI83642.1"/>
    <property type="molecule type" value="Genomic_DNA"/>
</dbReference>
<dbReference type="GO" id="GO:0012505">
    <property type="term" value="C:endomembrane system"/>
    <property type="evidence" value="ECO:0007669"/>
    <property type="project" value="UniProtKB-SubCell"/>
</dbReference>
<dbReference type="CDD" id="cd12152">
    <property type="entry name" value="F1-ATPase_delta"/>
    <property type="match status" value="1"/>
</dbReference>
<comment type="subcellular location">
    <subcellularLocation>
        <location evidence="2">Endomembrane system</location>
        <topology evidence="2">Peripheral membrane protein</topology>
    </subcellularLocation>
</comment>
<evidence type="ECO:0000256" key="8">
    <source>
        <dbReference type="ARBA" id="ARBA00023196"/>
    </source>
</evidence>
<evidence type="ECO:0000256" key="6">
    <source>
        <dbReference type="ARBA" id="ARBA00023065"/>
    </source>
</evidence>
<keyword evidence="8" id="KW-0066">ATP synthesis</keyword>
<dbReference type="Pfam" id="PF02823">
    <property type="entry name" value="ATP-synt_DE_N"/>
    <property type="match status" value="1"/>
</dbReference>
<dbReference type="OrthoDB" id="272739at2"/>
<dbReference type="InterPro" id="IPR001469">
    <property type="entry name" value="ATP_synth_F1_dsu/esu"/>
</dbReference>
<evidence type="ECO:0000256" key="4">
    <source>
        <dbReference type="ARBA" id="ARBA00022448"/>
    </source>
</evidence>
<dbReference type="RefSeq" id="WP_113290285.1">
    <property type="nucleotide sequence ID" value="NZ_QNTQ01000015.1"/>
</dbReference>
<comment type="caution">
    <text evidence="10">The sequence shown here is derived from an EMBL/GenBank/DDBJ whole genome shotgun (WGS) entry which is preliminary data.</text>
</comment>
<dbReference type="GO" id="GO:0046933">
    <property type="term" value="F:proton-transporting ATP synthase activity, rotational mechanism"/>
    <property type="evidence" value="ECO:0007669"/>
    <property type="project" value="InterPro"/>
</dbReference>
<protein>
    <submittedName>
        <fullName evidence="10">F0F1 ATP synthase subunit epsilon</fullName>
    </submittedName>
</protein>
<dbReference type="NCBIfam" id="NF004871">
    <property type="entry name" value="PRK06228.1"/>
    <property type="match status" value="1"/>
</dbReference>
<reference evidence="10 11" key="1">
    <citation type="submission" date="2018-07" db="EMBL/GenBank/DDBJ databases">
        <title>Rhodosalinus sp. strain E84T genomic sequence and assembly.</title>
        <authorList>
            <person name="Liu Z.-W."/>
            <person name="Lu D.-C."/>
        </authorList>
    </citation>
    <scope>NUCLEOTIDE SEQUENCE [LARGE SCALE GENOMIC DNA]</scope>
    <source>
        <strain evidence="10 11">E84</strain>
    </source>
</reference>
<evidence type="ECO:0000313" key="11">
    <source>
        <dbReference type="Proteomes" id="UP000253370"/>
    </source>
</evidence>
<keyword evidence="8" id="KW-0139">CF(1)</keyword>
<evidence type="ECO:0000313" key="10">
    <source>
        <dbReference type="EMBL" id="RBI83642.1"/>
    </source>
</evidence>
<evidence type="ECO:0000256" key="1">
    <source>
        <dbReference type="ARBA" id="ARBA00003543"/>
    </source>
</evidence>
<evidence type="ECO:0000256" key="3">
    <source>
        <dbReference type="ARBA" id="ARBA00005712"/>
    </source>
</evidence>
<comment type="function">
    <text evidence="1">Produces ATP from ADP in the presence of a proton gradient across the membrane.</text>
</comment>
<keyword evidence="6" id="KW-0406">Ion transport</keyword>
<keyword evidence="4" id="KW-0813">Transport</keyword>
<dbReference type="Gene3D" id="2.60.15.10">
    <property type="entry name" value="F0F1 ATP synthase delta/epsilon subunit, N-terminal"/>
    <property type="match status" value="1"/>
</dbReference>
<dbReference type="SUPFAM" id="SSF51344">
    <property type="entry name" value="Epsilon subunit of F1F0-ATP synthase N-terminal domain"/>
    <property type="match status" value="1"/>
</dbReference>
<name>A0A365U5H3_9RHOB</name>
<dbReference type="NCBIfam" id="TIGR03166">
    <property type="entry name" value="alt_F1F0_F1_eps"/>
    <property type="match status" value="1"/>
</dbReference>
<accession>A0A365U5H3</accession>
<evidence type="ECO:0000256" key="7">
    <source>
        <dbReference type="ARBA" id="ARBA00023136"/>
    </source>
</evidence>
<dbReference type="InterPro" id="IPR036771">
    <property type="entry name" value="ATPsynth_dsu/esu_N"/>
</dbReference>
<gene>
    <name evidence="10" type="ORF">DRV85_14960</name>
</gene>
<dbReference type="GO" id="GO:0045259">
    <property type="term" value="C:proton-transporting ATP synthase complex"/>
    <property type="evidence" value="ECO:0007669"/>
    <property type="project" value="UniProtKB-KW"/>
</dbReference>
<proteinExistence type="inferred from homology"/>